<keyword evidence="2" id="KW-1185">Reference proteome</keyword>
<organism evidence="1 2">
    <name type="scientific">Pseudomonas phage Phabio</name>
    <dbReference type="NCBI Taxonomy" id="2006668"/>
    <lineage>
        <taxon>Viruses</taxon>
        <taxon>Duplodnaviria</taxon>
        <taxon>Heunggongvirae</taxon>
        <taxon>Uroviricota</taxon>
        <taxon>Caudoviricetes</taxon>
        <taxon>Chimalliviridae</taxon>
        <taxon>Phabiovirus</taxon>
        <taxon>Phabiovirus phabio</taxon>
    </lineage>
</organism>
<dbReference type="EMBL" id="MF042360">
    <property type="protein sequence ID" value="ARV76918.1"/>
    <property type="molecule type" value="Genomic_DNA"/>
</dbReference>
<accession>A0A1Y0T0A6</accession>
<evidence type="ECO:0000313" key="2">
    <source>
        <dbReference type="Proteomes" id="UP000225448"/>
    </source>
</evidence>
<protein>
    <submittedName>
        <fullName evidence="1">Uncharacterized protein</fullName>
    </submittedName>
</protein>
<gene>
    <name evidence="1" type="ORF">PHABIO_287</name>
</gene>
<name>A0A1Y0T0A6_9CAUD</name>
<proteinExistence type="predicted"/>
<dbReference type="Proteomes" id="UP000225448">
    <property type="component" value="Segment"/>
</dbReference>
<reference evidence="1 2" key="1">
    <citation type="submission" date="2017-05" db="EMBL/GenBank/DDBJ databases">
        <authorList>
            <person name="Song R."/>
            <person name="Chenine A.L."/>
            <person name="Ruprecht R.M."/>
        </authorList>
    </citation>
    <scope>NUCLEOTIDE SEQUENCE [LARGE SCALE GENOMIC DNA]</scope>
</reference>
<evidence type="ECO:0000313" key="1">
    <source>
        <dbReference type="EMBL" id="ARV76918.1"/>
    </source>
</evidence>
<sequence length="114" mass="13214">MNICLRKDTYTQIVDLISAQMGLVINEDDPHDVWVSYIQDGLEVKRWGKIKWVDVHPVQATCGETIVCTYAGWNGFTRYEGHRYFKRTELVEMCEHIYAFIQSEEVGLPEGATR</sequence>